<keyword evidence="5" id="KW-0545">Nucleotide biosynthesis</keyword>
<keyword evidence="12" id="KW-1185">Reference proteome</keyword>
<evidence type="ECO:0000256" key="2">
    <source>
        <dbReference type="ARBA" id="ARBA00006478"/>
    </source>
</evidence>
<sequence length="364" mass="39360">MKFGADLKNSIVPEWQHGYIAYDELKRLIKELSSLEGGAKESAEEDFFMMLEDELEKVNRFYLEKIQEFDGELRALEGRPRSDSNSARGGGRAAPGEVFKSERLDACLEKFKATRSQLSSDVGALEMKLISGSANKPLAEEISARLGVPLSPAKVRRFNDGEVNIQLCDSVRGCDVYIVQPTCPPVNDHLVELLLLIQGFFGPRTPVDNLFAAPIAVTYFNMKDLVKPVIVSPDAGGVARAKLFMEGFSRLPDPPGGVEAGVVGTMHLVGSVEGCDCIIVDDMIDTAGTLTAAANELRNRGKRACVLEECVVANTVPLNPAVKEKTRKIRQVSVGKLVESAIRGIHAASVSALFNADLGADLLA</sequence>
<dbReference type="Pfam" id="PF00156">
    <property type="entry name" value="Pribosyltran"/>
    <property type="match status" value="1"/>
</dbReference>
<comment type="similarity">
    <text evidence="2">Belongs to the ribose-phosphate pyrophosphokinase family.</text>
</comment>
<evidence type="ECO:0000313" key="12">
    <source>
        <dbReference type="Proteomes" id="UP001363151"/>
    </source>
</evidence>
<evidence type="ECO:0000313" key="11">
    <source>
        <dbReference type="EMBL" id="KAK7235699.1"/>
    </source>
</evidence>
<organism evidence="11 12">
    <name type="scientific">Aureococcus anophagefferens</name>
    <name type="common">Harmful bloom alga</name>
    <dbReference type="NCBI Taxonomy" id="44056"/>
    <lineage>
        <taxon>Eukaryota</taxon>
        <taxon>Sar</taxon>
        <taxon>Stramenopiles</taxon>
        <taxon>Ochrophyta</taxon>
        <taxon>Pelagophyceae</taxon>
        <taxon>Pelagomonadales</taxon>
        <taxon>Pelagomonadaceae</taxon>
        <taxon>Aureococcus</taxon>
    </lineage>
</organism>
<feature type="domain" description="SPX" evidence="10">
    <location>
        <begin position="1"/>
        <end position="364"/>
    </location>
</feature>
<dbReference type="Gene3D" id="3.40.50.2020">
    <property type="match status" value="3"/>
</dbReference>
<comment type="pathway">
    <text evidence="1">Metabolic intermediate biosynthesis; 5-phospho-alpha-D-ribose 1-diphosphate biosynthesis; 5-phospho-alpha-D-ribose 1-diphosphate from D-ribose 5-phosphate (route I): step 1/1.</text>
</comment>
<dbReference type="InterPro" id="IPR005946">
    <property type="entry name" value="Rib-P_diPkinase"/>
</dbReference>
<reference evidence="11 12" key="1">
    <citation type="submission" date="2024-03" db="EMBL/GenBank/DDBJ databases">
        <title>Aureococcus anophagefferens CCMP1851 and Kratosvirus quantuckense: Draft genome of a second virus-susceptible host strain in the model system.</title>
        <authorList>
            <person name="Chase E."/>
            <person name="Truchon A.R."/>
            <person name="Schepens W."/>
            <person name="Wilhelm S.W."/>
        </authorList>
    </citation>
    <scope>NUCLEOTIDE SEQUENCE [LARGE SCALE GENOMIC DNA]</scope>
    <source>
        <strain evidence="11 12">CCMP1851</strain>
    </source>
</reference>
<dbReference type="SMART" id="SM01400">
    <property type="entry name" value="Pribosyltran_N"/>
    <property type="match status" value="1"/>
</dbReference>
<keyword evidence="8" id="KW-0067">ATP-binding</keyword>
<dbReference type="CDD" id="cd14447">
    <property type="entry name" value="SPX"/>
    <property type="match status" value="1"/>
</dbReference>
<evidence type="ECO:0000256" key="8">
    <source>
        <dbReference type="ARBA" id="ARBA00022840"/>
    </source>
</evidence>
<dbReference type="Pfam" id="PF13793">
    <property type="entry name" value="Pribosyltran_N"/>
    <property type="match status" value="1"/>
</dbReference>
<dbReference type="EC" id="2.7.6.1" evidence="3"/>
<keyword evidence="7" id="KW-0418">Kinase</keyword>
<evidence type="ECO:0000256" key="6">
    <source>
        <dbReference type="ARBA" id="ARBA00022741"/>
    </source>
</evidence>
<accession>A0ABR1FQB4</accession>
<comment type="catalytic activity">
    <reaction evidence="9">
        <text>D-ribose 5-phosphate + ATP = 5-phospho-alpha-D-ribose 1-diphosphate + AMP + H(+)</text>
        <dbReference type="Rhea" id="RHEA:15609"/>
        <dbReference type="ChEBI" id="CHEBI:15378"/>
        <dbReference type="ChEBI" id="CHEBI:30616"/>
        <dbReference type="ChEBI" id="CHEBI:58017"/>
        <dbReference type="ChEBI" id="CHEBI:78346"/>
        <dbReference type="ChEBI" id="CHEBI:456215"/>
        <dbReference type="EC" id="2.7.6.1"/>
    </reaction>
</comment>
<dbReference type="InterPro" id="IPR029057">
    <property type="entry name" value="PRTase-like"/>
</dbReference>
<evidence type="ECO:0000256" key="4">
    <source>
        <dbReference type="ARBA" id="ARBA00022679"/>
    </source>
</evidence>
<dbReference type="SUPFAM" id="SSF53271">
    <property type="entry name" value="PRTase-like"/>
    <property type="match status" value="2"/>
</dbReference>
<dbReference type="PANTHER" id="PTHR10210:SF32">
    <property type="entry name" value="RIBOSE-PHOSPHATE PYROPHOSPHOKINASE 2"/>
    <property type="match status" value="1"/>
</dbReference>
<dbReference type="Proteomes" id="UP001363151">
    <property type="component" value="Unassembled WGS sequence"/>
</dbReference>
<dbReference type="InterPro" id="IPR029099">
    <property type="entry name" value="Pribosyltran_N"/>
</dbReference>
<protein>
    <recommendedName>
        <fullName evidence="3">ribose-phosphate diphosphokinase</fullName>
        <ecNumber evidence="3">2.7.6.1</ecNumber>
    </recommendedName>
</protein>
<proteinExistence type="inferred from homology"/>
<gene>
    <name evidence="11" type="ORF">SO694_00067047</name>
</gene>
<dbReference type="InterPro" id="IPR004331">
    <property type="entry name" value="SPX_dom"/>
</dbReference>
<dbReference type="InterPro" id="IPR000836">
    <property type="entry name" value="PRTase_dom"/>
</dbReference>
<evidence type="ECO:0000256" key="9">
    <source>
        <dbReference type="ARBA" id="ARBA00049535"/>
    </source>
</evidence>
<evidence type="ECO:0000256" key="1">
    <source>
        <dbReference type="ARBA" id="ARBA00004996"/>
    </source>
</evidence>
<keyword evidence="4" id="KW-0808">Transferase</keyword>
<dbReference type="Pfam" id="PF03105">
    <property type="entry name" value="SPX"/>
    <property type="match status" value="1"/>
</dbReference>
<dbReference type="EMBL" id="JBBJCI010000290">
    <property type="protein sequence ID" value="KAK7235699.1"/>
    <property type="molecule type" value="Genomic_DNA"/>
</dbReference>
<dbReference type="PANTHER" id="PTHR10210">
    <property type="entry name" value="RIBOSE-PHOSPHATE DIPHOSPHOKINASE FAMILY MEMBER"/>
    <property type="match status" value="1"/>
</dbReference>
<name>A0ABR1FQB4_AURAN</name>
<comment type="caution">
    <text evidence="11">The sequence shown here is derived from an EMBL/GenBank/DDBJ whole genome shotgun (WGS) entry which is preliminary data.</text>
</comment>
<evidence type="ECO:0000256" key="5">
    <source>
        <dbReference type="ARBA" id="ARBA00022727"/>
    </source>
</evidence>
<dbReference type="CDD" id="cd06223">
    <property type="entry name" value="PRTases_typeI"/>
    <property type="match status" value="1"/>
</dbReference>
<dbReference type="PROSITE" id="PS51382">
    <property type="entry name" value="SPX"/>
    <property type="match status" value="1"/>
</dbReference>
<evidence type="ECO:0000256" key="3">
    <source>
        <dbReference type="ARBA" id="ARBA00013247"/>
    </source>
</evidence>
<evidence type="ECO:0000256" key="7">
    <source>
        <dbReference type="ARBA" id="ARBA00022777"/>
    </source>
</evidence>
<evidence type="ECO:0000259" key="10">
    <source>
        <dbReference type="PROSITE" id="PS51382"/>
    </source>
</evidence>
<keyword evidence="6" id="KW-0547">Nucleotide-binding</keyword>